<dbReference type="RefSeq" id="WP_162033325.1">
    <property type="nucleotide sequence ID" value="NZ_CACVBR010000025.1"/>
</dbReference>
<sequence length="569" mass="59638">MRHIFISVKKTGPLMFLIFGSFFNGQVRIGNSAANTSAPNSSAFIDASSNPTFNNESKPNIGKGLLFPRTDLTKFTAFSPTAPEVLGTVENYYNYYDGFIVFNTASSGVAAIGGTEGTLCRGFWYYDNDVANDTESTAPANQNKLNLGTWRPMRPDQCSTTPPIVTTLDCASGTFNPSILAQGTSVTGGTLTIPYTGGNGAGYPAETVTVNGLTFSRTSGTLNVSNGTLTYSINGTPSASGPMNVHVTLGDKSCDATITVTGTTPPIVTTLDCGNATFNPSTLTQGSSVTGGTLTIPYTGGNGAGYPVETVTVNGLTFSRAAGTLNTGNGTLTYSINGTPSTSGSMNVHVTLGDKSCDANIIVINGQQITMCDGRTWKTHNLGANESLDPNVPVAGIHGDKYQWGRINPILTQSQDQANAGPVTWNFNDASDGSWGPSRTSNDPCPPGFRVPTQAEWQALNSCSSVGRIGPFGDDASLFSSALTYTSGSNKLTFPAAGFRSHLSIPNNPTLGGVLQMRNEVGMYWSSTSYYTTQNNPAAYSFGFNSSSVNPSSSAGYRIEGHSVRCIAE</sequence>
<evidence type="ECO:0000313" key="1">
    <source>
        <dbReference type="EMBL" id="CAA7196520.1"/>
    </source>
</evidence>
<proteinExistence type="predicted"/>
<accession>A0A6N4X666</accession>
<dbReference type="Proteomes" id="UP000445144">
    <property type="component" value="Unassembled WGS sequence"/>
</dbReference>
<dbReference type="EMBL" id="CACVBR010000025">
    <property type="protein sequence ID" value="CAA7196520.1"/>
    <property type="molecule type" value="Genomic_DNA"/>
</dbReference>
<name>A0A6N4X666_9FLAO</name>
<keyword evidence="2" id="KW-1185">Reference proteome</keyword>
<reference evidence="1 2" key="1">
    <citation type="submission" date="2020-01" db="EMBL/GenBank/DDBJ databases">
        <authorList>
            <person name="Rodrigo-Torres L."/>
            <person name="Arahal R. D."/>
            <person name="Lucena T."/>
        </authorList>
    </citation>
    <scope>NUCLEOTIDE SEQUENCE [LARGE SCALE GENOMIC DNA]</scope>
    <source>
        <strain evidence="1 2">CECT 9293</strain>
    </source>
</reference>
<gene>
    <name evidence="1" type="ORF">CHRY9293_02603</name>
</gene>
<organism evidence="1 2">
    <name type="scientific">Chryseobacterium potabilaquae</name>
    <dbReference type="NCBI Taxonomy" id="2675057"/>
    <lineage>
        <taxon>Bacteria</taxon>
        <taxon>Pseudomonadati</taxon>
        <taxon>Bacteroidota</taxon>
        <taxon>Flavobacteriia</taxon>
        <taxon>Flavobacteriales</taxon>
        <taxon>Weeksellaceae</taxon>
        <taxon>Chryseobacterium group</taxon>
        <taxon>Chryseobacterium</taxon>
    </lineage>
</organism>
<evidence type="ECO:0000313" key="2">
    <source>
        <dbReference type="Proteomes" id="UP000445144"/>
    </source>
</evidence>
<dbReference type="AlphaFoldDB" id="A0A6N4X666"/>
<protein>
    <submittedName>
        <fullName evidence="1">Uncharacterized protein</fullName>
    </submittedName>
</protein>